<keyword evidence="1" id="KW-0732">Signal</keyword>
<dbReference type="RefSeq" id="WP_179493058.1">
    <property type="nucleotide sequence ID" value="NZ_JACCCW010000002.1"/>
</dbReference>
<feature type="signal peptide" evidence="1">
    <location>
        <begin position="1"/>
        <end position="21"/>
    </location>
</feature>
<gene>
    <name evidence="2" type="ORF">HDF17_003540</name>
</gene>
<feature type="chain" id="PRO_5031183699" evidence="1">
    <location>
        <begin position="22"/>
        <end position="243"/>
    </location>
</feature>
<reference evidence="2 3" key="1">
    <citation type="submission" date="2020-07" db="EMBL/GenBank/DDBJ databases">
        <title>Genomic Encyclopedia of Type Strains, Phase IV (KMG-V): Genome sequencing to study the core and pangenomes of soil and plant-associated prokaryotes.</title>
        <authorList>
            <person name="Whitman W."/>
        </authorList>
    </citation>
    <scope>NUCLEOTIDE SEQUENCE [LARGE SCALE GENOMIC DNA]</scope>
    <source>
        <strain evidence="2 3">X4EP2</strain>
    </source>
</reference>
<organism evidence="2 3">
    <name type="scientific">Granulicella arctica</name>
    <dbReference type="NCBI Taxonomy" id="940613"/>
    <lineage>
        <taxon>Bacteria</taxon>
        <taxon>Pseudomonadati</taxon>
        <taxon>Acidobacteriota</taxon>
        <taxon>Terriglobia</taxon>
        <taxon>Terriglobales</taxon>
        <taxon>Acidobacteriaceae</taxon>
        <taxon>Granulicella</taxon>
    </lineage>
</organism>
<keyword evidence="3" id="KW-1185">Reference proteome</keyword>
<evidence type="ECO:0000313" key="2">
    <source>
        <dbReference type="EMBL" id="NYF81220.1"/>
    </source>
</evidence>
<comment type="caution">
    <text evidence="2">The sequence shown here is derived from an EMBL/GenBank/DDBJ whole genome shotgun (WGS) entry which is preliminary data.</text>
</comment>
<dbReference type="EMBL" id="JACCCW010000002">
    <property type="protein sequence ID" value="NYF81220.1"/>
    <property type="molecule type" value="Genomic_DNA"/>
</dbReference>
<protein>
    <submittedName>
        <fullName evidence="2">Uncharacterized protein</fullName>
    </submittedName>
</protein>
<name>A0A7Y9TIN4_9BACT</name>
<evidence type="ECO:0000313" key="3">
    <source>
        <dbReference type="Proteomes" id="UP000589520"/>
    </source>
</evidence>
<accession>A0A7Y9TIN4</accession>
<dbReference type="Proteomes" id="UP000589520">
    <property type="component" value="Unassembled WGS sequence"/>
</dbReference>
<evidence type="ECO:0000256" key="1">
    <source>
        <dbReference type="SAM" id="SignalP"/>
    </source>
</evidence>
<dbReference type="AlphaFoldDB" id="A0A7Y9TIN4"/>
<sequence>MRRALQFAALVLIATATAAHAQFHLPGTGKDKPAKVHRGTLEWLWQYGPSDTDKEGRENALVQDDRFRPMLAQYLTAPQTFWGNAVSGKYRSLADTALDFLSVPDKVLADDNRYLSISGCVVHFCPSRGLLWVDLNARDPLLVFAAIDWIRDSKTTTQPDAEYTLWIFPNQTLVAEATAPNRISPALTHSIARWSAQPLAGTGIVQNITHAILVDPDGTPHELPIAAVGVTTPKAIIEKKDAQ</sequence>
<proteinExistence type="predicted"/>